<dbReference type="EMBL" id="JAAHFQ010000956">
    <property type="protein sequence ID" value="NER31844.1"/>
    <property type="molecule type" value="Genomic_DNA"/>
</dbReference>
<accession>A0A6B3NNQ0</accession>
<gene>
    <name evidence="1" type="ORF">F6J89_30620</name>
</gene>
<protein>
    <submittedName>
        <fullName evidence="1">tRNA-(Ms[2]io[6]A)-hydroxylase</fullName>
    </submittedName>
</protein>
<organism evidence="1">
    <name type="scientific">Symploca sp. SIO1C4</name>
    <dbReference type="NCBI Taxonomy" id="2607765"/>
    <lineage>
        <taxon>Bacteria</taxon>
        <taxon>Bacillati</taxon>
        <taxon>Cyanobacteriota</taxon>
        <taxon>Cyanophyceae</taxon>
        <taxon>Coleofasciculales</taxon>
        <taxon>Coleofasciculaceae</taxon>
        <taxon>Symploca</taxon>
    </lineage>
</organism>
<proteinExistence type="predicted"/>
<comment type="caution">
    <text evidence="1">The sequence shown here is derived from an EMBL/GenBank/DDBJ whole genome shotgun (WGS) entry which is preliminary data.</text>
</comment>
<dbReference type="AlphaFoldDB" id="A0A6B3NNQ0"/>
<evidence type="ECO:0000313" key="1">
    <source>
        <dbReference type="EMBL" id="NER31844.1"/>
    </source>
</evidence>
<sequence>TYFEPDVVTERLEELAIKESEFLANLHPEPRIHS</sequence>
<feature type="non-terminal residue" evidence="1">
    <location>
        <position position="1"/>
    </location>
</feature>
<reference evidence="1" key="1">
    <citation type="submission" date="2019-11" db="EMBL/GenBank/DDBJ databases">
        <title>Genomic insights into an expanded diversity of filamentous marine cyanobacteria reveals the extraordinary biosynthetic potential of Moorea and Okeania.</title>
        <authorList>
            <person name="Ferreira Leao T."/>
            <person name="Wang M."/>
            <person name="Moss N."/>
            <person name="Da Silva R."/>
            <person name="Sanders J."/>
            <person name="Nurk S."/>
            <person name="Gurevich A."/>
            <person name="Humphrey G."/>
            <person name="Reher R."/>
            <person name="Zhu Q."/>
            <person name="Belda-Ferre P."/>
            <person name="Glukhov E."/>
            <person name="Rex R."/>
            <person name="Dorrestein P.C."/>
            <person name="Knight R."/>
            <person name="Pevzner P."/>
            <person name="Gerwick W.H."/>
            <person name="Gerwick L."/>
        </authorList>
    </citation>
    <scope>NUCLEOTIDE SEQUENCE</scope>
    <source>
        <strain evidence="1">SIO1C4</strain>
    </source>
</reference>
<name>A0A6B3NNQ0_9CYAN</name>